<reference evidence="4 5" key="1">
    <citation type="submission" date="2018-02" db="EMBL/GenBank/DDBJ databases">
        <title>Comparative genomes isolates from brazilian mangrove.</title>
        <authorList>
            <person name="Araujo J.E."/>
            <person name="Taketani R.G."/>
            <person name="Silva M.C.P."/>
            <person name="Loureco M.V."/>
            <person name="Andreote F.D."/>
        </authorList>
    </citation>
    <scope>NUCLEOTIDE SEQUENCE [LARGE SCALE GENOMIC DNA]</scope>
    <source>
        <strain evidence="4 5">Hex-1 MGV</strain>
    </source>
</reference>
<keyword evidence="2" id="KW-0812">Transmembrane</keyword>
<dbReference type="InterPro" id="IPR006860">
    <property type="entry name" value="FecR"/>
</dbReference>
<feature type="compositionally biased region" description="Polar residues" evidence="1">
    <location>
        <begin position="282"/>
        <end position="299"/>
    </location>
</feature>
<evidence type="ECO:0000259" key="3">
    <source>
        <dbReference type="Pfam" id="PF04773"/>
    </source>
</evidence>
<feature type="domain" description="FecR protein" evidence="3">
    <location>
        <begin position="167"/>
        <end position="250"/>
    </location>
</feature>
<evidence type="ECO:0000313" key="5">
    <source>
        <dbReference type="Proteomes" id="UP000238322"/>
    </source>
</evidence>
<dbReference type="Proteomes" id="UP000238322">
    <property type="component" value="Unassembled WGS sequence"/>
</dbReference>
<dbReference type="Pfam" id="PF04773">
    <property type="entry name" value="FecR"/>
    <property type="match status" value="1"/>
</dbReference>
<evidence type="ECO:0000313" key="4">
    <source>
        <dbReference type="EMBL" id="PQO28567.1"/>
    </source>
</evidence>
<dbReference type="PANTHER" id="PTHR30273">
    <property type="entry name" value="PERIPLASMIC SIGNAL SENSOR AND SIGMA FACTOR ACTIVATOR FECR-RELATED"/>
    <property type="match status" value="1"/>
</dbReference>
<organism evidence="4 5">
    <name type="scientific">Blastopirellula marina</name>
    <dbReference type="NCBI Taxonomy" id="124"/>
    <lineage>
        <taxon>Bacteria</taxon>
        <taxon>Pseudomonadati</taxon>
        <taxon>Planctomycetota</taxon>
        <taxon>Planctomycetia</taxon>
        <taxon>Pirellulales</taxon>
        <taxon>Pirellulaceae</taxon>
        <taxon>Blastopirellula</taxon>
    </lineage>
</organism>
<gene>
    <name evidence="4" type="ORF">C5Y83_28595</name>
</gene>
<sequence length="496" mass="53638">MCEPQARRGGCPMTTPEQHAEFQTLCEAVVEQQATPEQVARLEALFFSSAELRQQYIVLAHLNASLATIGRHSGWQTIAEQEASTIPAPTSELSAHKPSSRTVVMWGSLVTLGLALSLLVAFLLVNGDSHPNHFAKITSLPGTKWESSTIPTVDQARFGAGRIRLAEGIATLTFDNGATVELEGPADFEITDPLHCRLHSGKLVATMSPNSKGFAVQTPEALLVDQGTSFGVSVAPDGRSTLQVFDGLVEVTHHQTGEELAVEESQAVEISPTRITKLMQPNEPSGSSSNRTSPGARRQSQITTAMGVGADHYVIRDPQFRDGPADLLMIKLSDERFSGYDRKIYLKFDLREVDLDSLTEAKLTLTASPTDLGYSSRMPDTMFTVYALTDDQLDNWQPDFLSWETAPANTTAGDQLDTSLSKPIGTFQIPHGQKQGLFSVSSDALVDAIRSDANQLLTLVVVPETREVQAGALVHGFASGSHATLPAPTLRLIHQE</sequence>
<comment type="caution">
    <text evidence="4">The sequence shown here is derived from an EMBL/GenBank/DDBJ whole genome shotgun (WGS) entry which is preliminary data.</text>
</comment>
<accession>A0A2S8F8T8</accession>
<dbReference type="GO" id="GO:0016989">
    <property type="term" value="F:sigma factor antagonist activity"/>
    <property type="evidence" value="ECO:0007669"/>
    <property type="project" value="TreeGrafter"/>
</dbReference>
<protein>
    <recommendedName>
        <fullName evidence="3">FecR protein domain-containing protein</fullName>
    </recommendedName>
</protein>
<name>A0A2S8F8T8_9BACT</name>
<dbReference type="AlphaFoldDB" id="A0A2S8F8T8"/>
<evidence type="ECO:0000256" key="1">
    <source>
        <dbReference type="SAM" id="MobiDB-lite"/>
    </source>
</evidence>
<keyword evidence="2" id="KW-1133">Transmembrane helix</keyword>
<keyword evidence="2" id="KW-0472">Membrane</keyword>
<feature type="region of interest" description="Disordered" evidence="1">
    <location>
        <begin position="274"/>
        <end position="299"/>
    </location>
</feature>
<dbReference type="PANTHER" id="PTHR30273:SF2">
    <property type="entry name" value="PROTEIN FECR"/>
    <property type="match status" value="1"/>
</dbReference>
<dbReference type="EMBL" id="PUHY01000016">
    <property type="protein sequence ID" value="PQO28567.1"/>
    <property type="molecule type" value="Genomic_DNA"/>
</dbReference>
<dbReference type="Gene3D" id="2.60.120.1440">
    <property type="match status" value="1"/>
</dbReference>
<proteinExistence type="predicted"/>
<evidence type="ECO:0000256" key="2">
    <source>
        <dbReference type="SAM" id="Phobius"/>
    </source>
</evidence>
<feature type="transmembrane region" description="Helical" evidence="2">
    <location>
        <begin position="103"/>
        <end position="125"/>
    </location>
</feature>
<dbReference type="InterPro" id="IPR012373">
    <property type="entry name" value="Ferrdict_sens_TM"/>
</dbReference>